<comment type="caution">
    <text evidence="1">The sequence shown here is derived from an EMBL/GenBank/DDBJ whole genome shotgun (WGS) entry which is preliminary data.</text>
</comment>
<proteinExistence type="predicted"/>
<keyword evidence="2" id="KW-1185">Reference proteome</keyword>
<dbReference type="AlphaFoldDB" id="A0A8J8SW59"/>
<dbReference type="Proteomes" id="UP000785679">
    <property type="component" value="Unassembled WGS sequence"/>
</dbReference>
<evidence type="ECO:0000313" key="1">
    <source>
        <dbReference type="EMBL" id="TNV72904.1"/>
    </source>
</evidence>
<gene>
    <name evidence="1" type="ORF">FGO68_gene7829</name>
</gene>
<organism evidence="1 2">
    <name type="scientific">Halteria grandinella</name>
    <dbReference type="NCBI Taxonomy" id="5974"/>
    <lineage>
        <taxon>Eukaryota</taxon>
        <taxon>Sar</taxon>
        <taxon>Alveolata</taxon>
        <taxon>Ciliophora</taxon>
        <taxon>Intramacronucleata</taxon>
        <taxon>Spirotrichea</taxon>
        <taxon>Stichotrichia</taxon>
        <taxon>Sporadotrichida</taxon>
        <taxon>Halteriidae</taxon>
        <taxon>Halteria</taxon>
    </lineage>
</organism>
<protein>
    <submittedName>
        <fullName evidence="1">Uncharacterized protein</fullName>
    </submittedName>
</protein>
<dbReference type="EMBL" id="RRYP01020510">
    <property type="protein sequence ID" value="TNV72904.1"/>
    <property type="molecule type" value="Genomic_DNA"/>
</dbReference>
<sequence>MKPNATSITEYFIFLDSSSCLASSSPSKTPGLSCKSNCRFFYLSTSFWRSVLRYLASSSVTMRSETLLGLGGGY</sequence>
<name>A0A8J8SW59_HALGN</name>
<evidence type="ECO:0000313" key="2">
    <source>
        <dbReference type="Proteomes" id="UP000785679"/>
    </source>
</evidence>
<reference evidence="1" key="1">
    <citation type="submission" date="2019-06" db="EMBL/GenBank/DDBJ databases">
        <authorList>
            <person name="Zheng W."/>
        </authorList>
    </citation>
    <scope>NUCLEOTIDE SEQUENCE</scope>
    <source>
        <strain evidence="1">QDHG01</strain>
    </source>
</reference>
<accession>A0A8J8SW59</accession>